<name>A0A1H5D393_9MICO</name>
<sequence>MREAARENERGSALVDFLLVSVLVTALMLAVVQLALTLHVRTVLIDAAAEGARFGALHGSSITAGQERTAALIDATLPSAYAQQVTAELGSADGVELVQVHVSAPVPVIGLLGPSGVISVTGRAVAE</sequence>
<dbReference type="AlphaFoldDB" id="A0A1H5D393"/>
<dbReference type="RefSeq" id="WP_089771585.1">
    <property type="nucleotide sequence ID" value="NZ_FNTX01000001.1"/>
</dbReference>
<gene>
    <name evidence="3" type="ORF">SAMN04488554_0555</name>
</gene>
<feature type="transmembrane region" description="Helical" evidence="1">
    <location>
        <begin position="12"/>
        <end position="36"/>
    </location>
</feature>
<dbReference type="InterPro" id="IPR012495">
    <property type="entry name" value="TadE-like_dom"/>
</dbReference>
<feature type="domain" description="TadE-like" evidence="2">
    <location>
        <begin position="11"/>
        <end position="53"/>
    </location>
</feature>
<proteinExistence type="predicted"/>
<evidence type="ECO:0000313" key="4">
    <source>
        <dbReference type="Proteomes" id="UP000199220"/>
    </source>
</evidence>
<evidence type="ECO:0000313" key="3">
    <source>
        <dbReference type="EMBL" id="SED73326.1"/>
    </source>
</evidence>
<protein>
    <submittedName>
        <fullName evidence="3">TadE-like protein</fullName>
    </submittedName>
</protein>
<keyword evidence="1" id="KW-0472">Membrane</keyword>
<keyword evidence="1" id="KW-0812">Transmembrane</keyword>
<keyword evidence="4" id="KW-1185">Reference proteome</keyword>
<evidence type="ECO:0000256" key="1">
    <source>
        <dbReference type="SAM" id="Phobius"/>
    </source>
</evidence>
<dbReference type="EMBL" id="FNTX01000001">
    <property type="protein sequence ID" value="SED73326.1"/>
    <property type="molecule type" value="Genomic_DNA"/>
</dbReference>
<dbReference type="Pfam" id="PF07811">
    <property type="entry name" value="TadE"/>
    <property type="match status" value="1"/>
</dbReference>
<dbReference type="OrthoDB" id="3254574at2"/>
<keyword evidence="1" id="KW-1133">Transmembrane helix</keyword>
<dbReference type="STRING" id="648782.SAMN04488554_0555"/>
<dbReference type="Proteomes" id="UP000199220">
    <property type="component" value="Unassembled WGS sequence"/>
</dbReference>
<accession>A0A1H5D393</accession>
<evidence type="ECO:0000259" key="2">
    <source>
        <dbReference type="Pfam" id="PF07811"/>
    </source>
</evidence>
<reference evidence="4" key="1">
    <citation type="submission" date="2016-10" db="EMBL/GenBank/DDBJ databases">
        <authorList>
            <person name="Varghese N."/>
            <person name="Submissions S."/>
        </authorList>
    </citation>
    <scope>NUCLEOTIDE SEQUENCE [LARGE SCALE GENOMIC DNA]</scope>
    <source>
        <strain evidence="4">DSM 21368</strain>
    </source>
</reference>
<organism evidence="3 4">
    <name type="scientific">Ruania alba</name>
    <dbReference type="NCBI Taxonomy" id="648782"/>
    <lineage>
        <taxon>Bacteria</taxon>
        <taxon>Bacillati</taxon>
        <taxon>Actinomycetota</taxon>
        <taxon>Actinomycetes</taxon>
        <taxon>Micrococcales</taxon>
        <taxon>Ruaniaceae</taxon>
        <taxon>Ruania</taxon>
    </lineage>
</organism>